<keyword evidence="3" id="KW-1185">Reference proteome</keyword>
<comment type="caution">
    <text evidence="2">The sequence shown here is derived from an EMBL/GenBank/DDBJ whole genome shotgun (WGS) entry which is preliminary data.</text>
</comment>
<evidence type="ECO:0000313" key="3">
    <source>
        <dbReference type="Proteomes" id="UP001333818"/>
    </source>
</evidence>
<evidence type="ECO:0000259" key="1">
    <source>
        <dbReference type="PROSITE" id="PS50006"/>
    </source>
</evidence>
<dbReference type="CDD" id="cd00060">
    <property type="entry name" value="FHA"/>
    <property type="match status" value="1"/>
</dbReference>
<protein>
    <submittedName>
        <fullName evidence="2">FHA domain-containing protein</fullName>
    </submittedName>
</protein>
<feature type="domain" description="FHA" evidence="1">
    <location>
        <begin position="160"/>
        <end position="216"/>
    </location>
</feature>
<dbReference type="AlphaFoldDB" id="A0AAW9PXQ7"/>
<gene>
    <name evidence="2" type="ORF">V2H45_07950</name>
</gene>
<dbReference type="Gene3D" id="2.60.200.20">
    <property type="match status" value="1"/>
</dbReference>
<dbReference type="InterPro" id="IPR008984">
    <property type="entry name" value="SMAD_FHA_dom_sf"/>
</dbReference>
<dbReference type="RefSeq" id="WP_330483104.1">
    <property type="nucleotide sequence ID" value="NZ_JAZBJZ010000023.1"/>
</dbReference>
<dbReference type="Proteomes" id="UP001333818">
    <property type="component" value="Unassembled WGS sequence"/>
</dbReference>
<dbReference type="Pfam" id="PF00498">
    <property type="entry name" value="FHA"/>
    <property type="match status" value="1"/>
</dbReference>
<dbReference type="SUPFAM" id="SSF49879">
    <property type="entry name" value="SMAD/FHA domain"/>
    <property type="match status" value="1"/>
</dbReference>
<reference evidence="2" key="1">
    <citation type="submission" date="2024-01" db="EMBL/GenBank/DDBJ databases">
        <title>Bank of Algae and Cyanobacteria of the Azores (BACA) strain genomes.</title>
        <authorList>
            <person name="Luz R."/>
            <person name="Cordeiro R."/>
            <person name="Fonseca A."/>
            <person name="Goncalves V."/>
        </authorList>
    </citation>
    <scope>NUCLEOTIDE SEQUENCE</scope>
    <source>
        <strain evidence="2">BACA0141</strain>
    </source>
</reference>
<sequence>MSTYQCSKGHASVESDYCSECGVKIAGSVASAIADAMATSNSSSSQVCPDCATPHEIGSGKFCEICGYNFLTGGHGEVPVALTSTPPPSVATVKQAAIASDPTSLTQTSSVNSEASSSEPSKILAWELIVSIDPTLAYADSPPPPRDRAPTTFRLEKPSNLIGRTSELRAIHPEIPLDYDDAVSSRHALVNRQPDGSFVLRDIGSSNGTILNGIEIKALVDIPLKDGDRFTLGHWTCIDVKAIR</sequence>
<proteinExistence type="predicted"/>
<dbReference type="InterPro" id="IPR000253">
    <property type="entry name" value="FHA_dom"/>
</dbReference>
<name>A0AAW9PXQ7_9CYAN</name>
<dbReference type="SMART" id="SM00240">
    <property type="entry name" value="FHA"/>
    <property type="match status" value="1"/>
</dbReference>
<dbReference type="PROSITE" id="PS50006">
    <property type="entry name" value="FHA_DOMAIN"/>
    <property type="match status" value="1"/>
</dbReference>
<accession>A0AAW9PXQ7</accession>
<organism evidence="2 3">
    <name type="scientific">Tumidithrix elongata BACA0141</name>
    <dbReference type="NCBI Taxonomy" id="2716417"/>
    <lineage>
        <taxon>Bacteria</taxon>
        <taxon>Bacillati</taxon>
        <taxon>Cyanobacteriota</taxon>
        <taxon>Cyanophyceae</taxon>
        <taxon>Pseudanabaenales</taxon>
        <taxon>Pseudanabaenaceae</taxon>
        <taxon>Tumidithrix</taxon>
        <taxon>Tumidithrix elongata</taxon>
    </lineage>
</organism>
<evidence type="ECO:0000313" key="2">
    <source>
        <dbReference type="EMBL" id="MEE3716674.1"/>
    </source>
</evidence>
<dbReference type="EMBL" id="JAZBJZ010000023">
    <property type="protein sequence ID" value="MEE3716674.1"/>
    <property type="molecule type" value="Genomic_DNA"/>
</dbReference>